<accession>A0A1T4VQ36</accession>
<dbReference type="InterPro" id="IPR036291">
    <property type="entry name" value="NAD(P)-bd_dom_sf"/>
</dbReference>
<evidence type="ECO:0000256" key="4">
    <source>
        <dbReference type="RuleBase" id="RU003719"/>
    </source>
</evidence>
<dbReference type="AlphaFoldDB" id="A0A1T4VQ36"/>
<dbReference type="PANTHER" id="PTHR42789">
    <property type="entry name" value="D-ISOMER SPECIFIC 2-HYDROXYACID DEHYDROGENASE FAMILY PROTEIN (AFU_ORTHOLOGUE AFUA_6G10090)"/>
    <property type="match status" value="1"/>
</dbReference>
<dbReference type="GO" id="GO:0016616">
    <property type="term" value="F:oxidoreductase activity, acting on the CH-OH group of donors, NAD or NADP as acceptor"/>
    <property type="evidence" value="ECO:0007669"/>
    <property type="project" value="InterPro"/>
</dbReference>
<dbReference type="InterPro" id="IPR006140">
    <property type="entry name" value="D-isomer_DH_NAD-bd"/>
</dbReference>
<evidence type="ECO:0000256" key="3">
    <source>
        <dbReference type="ARBA" id="ARBA00023027"/>
    </source>
</evidence>
<evidence type="ECO:0000259" key="5">
    <source>
        <dbReference type="Pfam" id="PF00389"/>
    </source>
</evidence>
<gene>
    <name evidence="7" type="ORF">SAMN02745702_00759</name>
</gene>
<proteinExistence type="inferred from homology"/>
<dbReference type="Gene3D" id="3.40.50.720">
    <property type="entry name" value="NAD(P)-binding Rossmann-like Domain"/>
    <property type="match status" value="2"/>
</dbReference>
<keyword evidence="2 4" id="KW-0560">Oxidoreductase</keyword>
<keyword evidence="3" id="KW-0520">NAD</keyword>
<evidence type="ECO:0000259" key="6">
    <source>
        <dbReference type="Pfam" id="PF02826"/>
    </source>
</evidence>
<name>A0A1T4VQ36_9BACT</name>
<dbReference type="InterPro" id="IPR006139">
    <property type="entry name" value="D-isomer_2_OHA_DH_cat_dom"/>
</dbReference>
<dbReference type="OrthoDB" id="9793626at2"/>
<dbReference type="CDD" id="cd12173">
    <property type="entry name" value="PGDH_4"/>
    <property type="match status" value="1"/>
</dbReference>
<feature type="domain" description="D-isomer specific 2-hydroxyacid dehydrogenase catalytic" evidence="5">
    <location>
        <begin position="3"/>
        <end position="313"/>
    </location>
</feature>
<dbReference type="STRING" id="1121442.SAMN02745702_00759"/>
<evidence type="ECO:0000256" key="1">
    <source>
        <dbReference type="ARBA" id="ARBA00005854"/>
    </source>
</evidence>
<dbReference type="SUPFAM" id="SSF51735">
    <property type="entry name" value="NAD(P)-binding Rossmann-fold domains"/>
    <property type="match status" value="1"/>
</dbReference>
<dbReference type="Proteomes" id="UP000189733">
    <property type="component" value="Unassembled WGS sequence"/>
</dbReference>
<sequence>MKVLLTEPIHPNGVKLLKDVADVVQAPAADHDSIQKAIADCDAVLIRSAKITADIIESAPKLKCIAKHGIGVDNIDIPTASSKGIKVVNAPFSNLNAVAEHTLSLVLSMLKEIPQLDSQIRAGNYVSARKGATLGELSGKTVCFIGIGRIAQRVLELLAPFRCDVHAYDPFAPDTLFSQLGIQRETTLDALLPLADVLLIHVPLTPETKGLINEKTLAQMKPTAMVVNTARGGIVDEAALLNALRGGELGAAATDVFEAEPPKADTPIINTTKVVLSPHCAALTAEALEAMATQSAAGVCSVLRNETPEFFVNRDAF</sequence>
<dbReference type="GO" id="GO:0051287">
    <property type="term" value="F:NAD binding"/>
    <property type="evidence" value="ECO:0007669"/>
    <property type="project" value="InterPro"/>
</dbReference>
<feature type="domain" description="D-isomer specific 2-hydroxyacid dehydrogenase NAD-binding" evidence="6">
    <location>
        <begin position="103"/>
        <end position="281"/>
    </location>
</feature>
<dbReference type="PROSITE" id="PS00671">
    <property type="entry name" value="D_2_HYDROXYACID_DH_3"/>
    <property type="match status" value="1"/>
</dbReference>
<comment type="similarity">
    <text evidence="1 4">Belongs to the D-isomer specific 2-hydroxyacid dehydrogenase family.</text>
</comment>
<evidence type="ECO:0000313" key="7">
    <source>
        <dbReference type="EMBL" id="SKA67092.1"/>
    </source>
</evidence>
<dbReference type="PANTHER" id="PTHR42789:SF1">
    <property type="entry name" value="D-ISOMER SPECIFIC 2-HYDROXYACID DEHYDROGENASE FAMILY PROTEIN (AFU_ORTHOLOGUE AFUA_6G10090)"/>
    <property type="match status" value="1"/>
</dbReference>
<keyword evidence="8" id="KW-1185">Reference proteome</keyword>
<dbReference type="PROSITE" id="PS00670">
    <property type="entry name" value="D_2_HYDROXYACID_DH_2"/>
    <property type="match status" value="1"/>
</dbReference>
<dbReference type="InterPro" id="IPR029753">
    <property type="entry name" value="D-isomer_DH_CS"/>
</dbReference>
<dbReference type="EMBL" id="FUYA01000002">
    <property type="protein sequence ID" value="SKA67092.1"/>
    <property type="molecule type" value="Genomic_DNA"/>
</dbReference>
<reference evidence="7 8" key="1">
    <citation type="submission" date="2017-02" db="EMBL/GenBank/DDBJ databases">
        <authorList>
            <person name="Peterson S.W."/>
        </authorList>
    </citation>
    <scope>NUCLEOTIDE SEQUENCE [LARGE SCALE GENOMIC DNA]</scope>
    <source>
        <strain evidence="7 8">DSM 18034</strain>
    </source>
</reference>
<organism evidence="7 8">
    <name type="scientific">Desulfobaculum bizertense DSM 18034</name>
    <dbReference type="NCBI Taxonomy" id="1121442"/>
    <lineage>
        <taxon>Bacteria</taxon>
        <taxon>Pseudomonadati</taxon>
        <taxon>Thermodesulfobacteriota</taxon>
        <taxon>Desulfovibrionia</taxon>
        <taxon>Desulfovibrionales</taxon>
        <taxon>Desulfovibrionaceae</taxon>
        <taxon>Desulfobaculum</taxon>
    </lineage>
</organism>
<dbReference type="InterPro" id="IPR050857">
    <property type="entry name" value="D-2-hydroxyacid_DH"/>
</dbReference>
<dbReference type="Pfam" id="PF02826">
    <property type="entry name" value="2-Hacid_dh_C"/>
    <property type="match status" value="1"/>
</dbReference>
<protein>
    <submittedName>
        <fullName evidence="7">D-3-phosphoglycerate dehydrogenase</fullName>
    </submittedName>
</protein>
<evidence type="ECO:0000256" key="2">
    <source>
        <dbReference type="ARBA" id="ARBA00023002"/>
    </source>
</evidence>
<dbReference type="RefSeq" id="WP_078684070.1">
    <property type="nucleotide sequence ID" value="NZ_FUYA01000002.1"/>
</dbReference>
<dbReference type="Pfam" id="PF00389">
    <property type="entry name" value="2-Hacid_dh"/>
    <property type="match status" value="1"/>
</dbReference>
<evidence type="ECO:0000313" key="8">
    <source>
        <dbReference type="Proteomes" id="UP000189733"/>
    </source>
</evidence>
<dbReference type="SUPFAM" id="SSF52283">
    <property type="entry name" value="Formate/glycerate dehydrogenase catalytic domain-like"/>
    <property type="match status" value="1"/>
</dbReference>